<organism evidence="2 3">
    <name type="scientific">Cryptosporangium minutisporangium</name>
    <dbReference type="NCBI Taxonomy" id="113569"/>
    <lineage>
        <taxon>Bacteria</taxon>
        <taxon>Bacillati</taxon>
        <taxon>Actinomycetota</taxon>
        <taxon>Actinomycetes</taxon>
        <taxon>Cryptosporangiales</taxon>
        <taxon>Cryptosporangiaceae</taxon>
        <taxon>Cryptosporangium</taxon>
    </lineage>
</organism>
<dbReference type="EMBL" id="BAAAYN010000024">
    <property type="protein sequence ID" value="GAA3389199.1"/>
    <property type="molecule type" value="Genomic_DNA"/>
</dbReference>
<dbReference type="Pfam" id="PF17032">
    <property type="entry name" value="Zn_ribbon_15"/>
    <property type="match status" value="1"/>
</dbReference>
<feature type="domain" description="Zinc-ribbon 15" evidence="1">
    <location>
        <begin position="21"/>
        <end position="67"/>
    </location>
</feature>
<evidence type="ECO:0000313" key="3">
    <source>
        <dbReference type="Proteomes" id="UP001501676"/>
    </source>
</evidence>
<keyword evidence="3" id="KW-1185">Reference proteome</keyword>
<protein>
    <recommendedName>
        <fullName evidence="1">Zinc-ribbon 15 domain-containing protein</fullName>
    </recommendedName>
</protein>
<name>A0ABP6T057_9ACTN</name>
<reference evidence="3" key="1">
    <citation type="journal article" date="2019" name="Int. J. Syst. Evol. Microbiol.">
        <title>The Global Catalogue of Microorganisms (GCM) 10K type strain sequencing project: providing services to taxonomists for standard genome sequencing and annotation.</title>
        <authorList>
            <consortium name="The Broad Institute Genomics Platform"/>
            <consortium name="The Broad Institute Genome Sequencing Center for Infectious Disease"/>
            <person name="Wu L."/>
            <person name="Ma J."/>
        </authorList>
    </citation>
    <scope>NUCLEOTIDE SEQUENCE [LARGE SCALE GENOMIC DNA]</scope>
    <source>
        <strain evidence="3">JCM 9458</strain>
    </source>
</reference>
<dbReference type="RefSeq" id="WP_345729521.1">
    <property type="nucleotide sequence ID" value="NZ_BAAAYN010000024.1"/>
</dbReference>
<evidence type="ECO:0000313" key="2">
    <source>
        <dbReference type="EMBL" id="GAA3389199.1"/>
    </source>
</evidence>
<dbReference type="Proteomes" id="UP001501676">
    <property type="component" value="Unassembled WGS sequence"/>
</dbReference>
<evidence type="ECO:0000259" key="1">
    <source>
        <dbReference type="Pfam" id="PF17032"/>
    </source>
</evidence>
<dbReference type="InterPro" id="IPR031493">
    <property type="entry name" value="Zinc_ribbon_15"/>
</dbReference>
<accession>A0ABP6T057</accession>
<comment type="caution">
    <text evidence="2">The sequence shown here is derived from an EMBL/GenBank/DDBJ whole genome shotgun (WGS) entry which is preliminary data.</text>
</comment>
<sequence>MFLIFGFRTKAHVLGRAAGGCQVCGQPGSALVVRETTKFSLFFVPVLPVRSRYVLECQHCRSRVKISRGEANRLLHAGLPASY</sequence>
<gene>
    <name evidence="2" type="ORF">GCM10020369_38400</name>
</gene>
<proteinExistence type="predicted"/>